<dbReference type="AlphaFoldDB" id="A0A183BX11"/>
<evidence type="ECO:0000313" key="2">
    <source>
        <dbReference type="Proteomes" id="UP000050741"/>
    </source>
</evidence>
<organism evidence="2 3">
    <name type="scientific">Globodera pallida</name>
    <name type="common">Potato cyst nematode worm</name>
    <name type="synonym">Heterodera pallida</name>
    <dbReference type="NCBI Taxonomy" id="36090"/>
    <lineage>
        <taxon>Eukaryota</taxon>
        <taxon>Metazoa</taxon>
        <taxon>Ecdysozoa</taxon>
        <taxon>Nematoda</taxon>
        <taxon>Chromadorea</taxon>
        <taxon>Rhabditida</taxon>
        <taxon>Tylenchina</taxon>
        <taxon>Tylenchomorpha</taxon>
        <taxon>Tylenchoidea</taxon>
        <taxon>Heteroderidae</taxon>
        <taxon>Heteroderinae</taxon>
        <taxon>Globodera</taxon>
    </lineage>
</organism>
<evidence type="ECO:0000256" key="1">
    <source>
        <dbReference type="SAM" id="MobiDB-lite"/>
    </source>
</evidence>
<sequence length="122" mass="13650">MLFGGNAREPILRWNFDGLPDPTLRLVKDSKGCEEKAKKNAEEKVRKDVKEQARKKAEEKARKEKEEKAKKRAELDHGGMFEDPAEGRTDPGGKEGGKGPEMARPCTRELEGKTESGPEICK</sequence>
<name>A0A183BX11_GLOPA</name>
<reference evidence="2" key="1">
    <citation type="submission" date="2014-05" db="EMBL/GenBank/DDBJ databases">
        <title>The genome and life-stage specific transcriptomes of Globodera pallida elucidate key aspects of plant parasitism by a cyst nematode.</title>
        <authorList>
            <person name="Cotton J.A."/>
            <person name="Lilley C.J."/>
            <person name="Jones L.M."/>
            <person name="Kikuchi T."/>
            <person name="Reid A.J."/>
            <person name="Thorpe P."/>
            <person name="Tsai I.J."/>
            <person name="Beasley H."/>
            <person name="Blok V."/>
            <person name="Cock P.J.A."/>
            <person name="Van den Akker S.E."/>
            <person name="Holroyd N."/>
            <person name="Hunt M."/>
            <person name="Mantelin S."/>
            <person name="Naghra H."/>
            <person name="Pain A."/>
            <person name="Palomares-Rius J.E."/>
            <person name="Zarowiecki M."/>
            <person name="Berriman M."/>
            <person name="Jones J.T."/>
            <person name="Urwin P.E."/>
        </authorList>
    </citation>
    <scope>NUCLEOTIDE SEQUENCE [LARGE SCALE GENOMIC DNA]</scope>
    <source>
        <strain evidence="2">Lindley</strain>
    </source>
</reference>
<feature type="region of interest" description="Disordered" evidence="1">
    <location>
        <begin position="30"/>
        <end position="122"/>
    </location>
</feature>
<protein>
    <submittedName>
        <fullName evidence="3">Complexin-1</fullName>
    </submittedName>
</protein>
<dbReference type="Proteomes" id="UP000050741">
    <property type="component" value="Unassembled WGS sequence"/>
</dbReference>
<dbReference type="WBParaSite" id="GPLIN_000515000">
    <property type="protein sequence ID" value="GPLIN_000515000"/>
    <property type="gene ID" value="GPLIN_000515000"/>
</dbReference>
<keyword evidence="2" id="KW-1185">Reference proteome</keyword>
<reference evidence="3" key="2">
    <citation type="submission" date="2016-06" db="UniProtKB">
        <authorList>
            <consortium name="WormBaseParasite"/>
        </authorList>
    </citation>
    <scope>IDENTIFICATION</scope>
</reference>
<proteinExistence type="predicted"/>
<accession>A0A183BX11</accession>
<feature type="compositionally biased region" description="Basic and acidic residues" evidence="1">
    <location>
        <begin position="30"/>
        <end position="98"/>
    </location>
</feature>
<feature type="compositionally biased region" description="Basic and acidic residues" evidence="1">
    <location>
        <begin position="106"/>
        <end position="122"/>
    </location>
</feature>
<evidence type="ECO:0000313" key="3">
    <source>
        <dbReference type="WBParaSite" id="GPLIN_000515000"/>
    </source>
</evidence>